<protein>
    <submittedName>
        <fullName evidence="2">Uncharacterized protein</fullName>
    </submittedName>
</protein>
<dbReference type="RefSeq" id="WP_007619473.1">
    <property type="nucleotide sequence ID" value="NZ_BANX01000011.1"/>
</dbReference>
<dbReference type="AlphaFoldDB" id="M0QHF6"/>
<evidence type="ECO:0000313" key="2">
    <source>
        <dbReference type="EMBL" id="GAC67849.1"/>
    </source>
</evidence>
<dbReference type="EMBL" id="BANX01000011">
    <property type="protein sequence ID" value="GAC67849.1"/>
    <property type="molecule type" value="Genomic_DNA"/>
</dbReference>
<feature type="compositionally biased region" description="Low complexity" evidence="1">
    <location>
        <begin position="522"/>
        <end position="571"/>
    </location>
</feature>
<dbReference type="eggNOG" id="ENOG5031Z6T">
    <property type="taxonomic scope" value="Bacteria"/>
</dbReference>
<organism evidence="2 3">
    <name type="scientific">Gordonia soli NBRC 108243</name>
    <dbReference type="NCBI Taxonomy" id="1223545"/>
    <lineage>
        <taxon>Bacteria</taxon>
        <taxon>Bacillati</taxon>
        <taxon>Actinomycetota</taxon>
        <taxon>Actinomycetes</taxon>
        <taxon>Mycobacteriales</taxon>
        <taxon>Gordoniaceae</taxon>
        <taxon>Gordonia</taxon>
    </lineage>
</organism>
<feature type="compositionally biased region" description="Low complexity" evidence="1">
    <location>
        <begin position="436"/>
        <end position="450"/>
    </location>
</feature>
<name>M0QHF6_9ACTN</name>
<feature type="compositionally biased region" description="Basic residues" evidence="1">
    <location>
        <begin position="10"/>
        <end position="21"/>
    </location>
</feature>
<comment type="caution">
    <text evidence="2">The sequence shown here is derived from an EMBL/GenBank/DDBJ whole genome shotgun (WGS) entry which is preliminary data.</text>
</comment>
<dbReference type="OrthoDB" id="4382208at2"/>
<gene>
    <name evidence="2" type="ORF">GS4_11_01170</name>
</gene>
<evidence type="ECO:0000313" key="3">
    <source>
        <dbReference type="Proteomes" id="UP000011666"/>
    </source>
</evidence>
<feature type="compositionally biased region" description="Low complexity" evidence="1">
    <location>
        <begin position="460"/>
        <end position="480"/>
    </location>
</feature>
<reference evidence="2 3" key="1">
    <citation type="submission" date="2013-01" db="EMBL/GenBank/DDBJ databases">
        <title>Whole genome shotgun sequence of Gordonia soli NBRC 108243.</title>
        <authorList>
            <person name="Isaki-Nakamura S."/>
            <person name="Hosoyama A."/>
            <person name="Tsuchikane K."/>
            <person name="Ando Y."/>
            <person name="Baba S."/>
            <person name="Ohji S."/>
            <person name="Hamada M."/>
            <person name="Tamura T."/>
            <person name="Yamazoe A."/>
            <person name="Yamazaki S."/>
            <person name="Fujita N."/>
        </authorList>
    </citation>
    <scope>NUCLEOTIDE SEQUENCE [LARGE SCALE GENOMIC DNA]</scope>
    <source>
        <strain evidence="2 3">NBRC 108243</strain>
    </source>
</reference>
<sequence length="571" mass="57007">MTSLGDNGIRRSRKSDRRRKRKQARFRAAAGVASVAAVAAIGAGQVVGQGQAHAALLDDVNKVKALNLNPAAGLGNVVGNIVNNAATQGLLSQWRINACGTGGQNGGADCTGSTGTGVAVVMPGTLDLVPVVVYDPVKNAYNTVLVQGLLSILGLDGKIPDAQLPVGSAKVIGSGFQFAYASTGGSATAISYLPISLATAGASGGRTAYAFALVGIANAWTTDDVPVTILGANTGLEIPGVKSVGCYGGLTAGYAEGVGACANIAGTLDFRLDQRPQLHEVQLGLTDPTAVLVDPASVFGSVITQLLNGQPLSLSKDFVRLTVGGDQFLSLTSDYGTQDPITVDWLGARVTLNPETVVNGVSKPNHLGVPTIQLGGFDGVHDLLPVISIPERRYPFGIPAAGPVVTPSLPTTSTSVARQASAEPSVVARSASTLLTSDSSDDVTSTTDIPVVDDTDDHTVTTTGSASASSDSAGNESAASPGDRTSIGDYVGKHRLTDRGRHSSGKSGADASTGGKHRATESASSADVGSGAGDTSSTSGSSTSSGSSAKASAGESSSGAASGASSSSADD</sequence>
<dbReference type="Proteomes" id="UP000011666">
    <property type="component" value="Unassembled WGS sequence"/>
</dbReference>
<feature type="region of interest" description="Disordered" evidence="1">
    <location>
        <begin position="436"/>
        <end position="571"/>
    </location>
</feature>
<feature type="compositionally biased region" description="Basic and acidic residues" evidence="1">
    <location>
        <begin position="491"/>
        <end position="501"/>
    </location>
</feature>
<dbReference type="STRING" id="1223545.GS4_11_01170"/>
<keyword evidence="3" id="KW-1185">Reference proteome</keyword>
<feature type="region of interest" description="Disordered" evidence="1">
    <location>
        <begin position="1"/>
        <end position="21"/>
    </location>
</feature>
<proteinExistence type="predicted"/>
<accession>M0QHF6</accession>
<evidence type="ECO:0000256" key="1">
    <source>
        <dbReference type="SAM" id="MobiDB-lite"/>
    </source>
</evidence>